<name>A0ABR4FQG6_9EURO</name>
<reference evidence="3 4" key="1">
    <citation type="submission" date="2024-07" db="EMBL/GenBank/DDBJ databases">
        <title>Section-level genome sequencing and comparative genomics of Aspergillus sections Usti and Cavernicolus.</title>
        <authorList>
            <consortium name="Lawrence Berkeley National Laboratory"/>
            <person name="Nybo J.L."/>
            <person name="Vesth T.C."/>
            <person name="Theobald S."/>
            <person name="Frisvad J.C."/>
            <person name="Larsen T.O."/>
            <person name="Kjaerboelling I."/>
            <person name="Rothschild-Mancinelli K."/>
            <person name="Lyhne E.K."/>
            <person name="Kogle M.E."/>
            <person name="Barry K."/>
            <person name="Clum A."/>
            <person name="Na H."/>
            <person name="Ledsgaard L."/>
            <person name="Lin J."/>
            <person name="Lipzen A."/>
            <person name="Kuo A."/>
            <person name="Riley R."/>
            <person name="Mondo S."/>
            <person name="Labutti K."/>
            <person name="Haridas S."/>
            <person name="Pangalinan J."/>
            <person name="Salamov A.A."/>
            <person name="Simmons B.A."/>
            <person name="Magnuson J.K."/>
            <person name="Chen J."/>
            <person name="Drula E."/>
            <person name="Henrissat B."/>
            <person name="Wiebenga A."/>
            <person name="Lubbers R.J."/>
            <person name="Gomes A.C."/>
            <person name="Makela M.R."/>
            <person name="Stajich J."/>
            <person name="Grigoriev I.V."/>
            <person name="Mortensen U.H."/>
            <person name="De Vries R.P."/>
            <person name="Baker S.E."/>
            <person name="Andersen M.R."/>
        </authorList>
    </citation>
    <scope>NUCLEOTIDE SEQUENCE [LARGE SCALE GENOMIC DNA]</scope>
    <source>
        <strain evidence="3 4">CBS 209.92</strain>
    </source>
</reference>
<dbReference type="PROSITE" id="PS50181">
    <property type="entry name" value="FBOX"/>
    <property type="match status" value="1"/>
</dbReference>
<feature type="compositionally biased region" description="Acidic residues" evidence="1">
    <location>
        <begin position="57"/>
        <end position="72"/>
    </location>
</feature>
<keyword evidence="4" id="KW-1185">Reference proteome</keyword>
<accession>A0ABR4FQG6</accession>
<feature type="compositionally biased region" description="Basic and acidic residues" evidence="1">
    <location>
        <begin position="155"/>
        <end position="164"/>
    </location>
</feature>
<dbReference type="InterPro" id="IPR001810">
    <property type="entry name" value="F-box_dom"/>
</dbReference>
<evidence type="ECO:0000259" key="2">
    <source>
        <dbReference type="PROSITE" id="PS50181"/>
    </source>
</evidence>
<evidence type="ECO:0000313" key="3">
    <source>
        <dbReference type="EMBL" id="KAL2785462.1"/>
    </source>
</evidence>
<proteinExistence type="predicted"/>
<dbReference type="SUPFAM" id="SSF81383">
    <property type="entry name" value="F-box domain"/>
    <property type="match status" value="1"/>
</dbReference>
<dbReference type="EMBL" id="JBFTWV010000144">
    <property type="protein sequence ID" value="KAL2785462.1"/>
    <property type="molecule type" value="Genomic_DNA"/>
</dbReference>
<feature type="region of interest" description="Disordered" evidence="1">
    <location>
        <begin position="109"/>
        <end position="195"/>
    </location>
</feature>
<evidence type="ECO:0000256" key="1">
    <source>
        <dbReference type="SAM" id="MobiDB-lite"/>
    </source>
</evidence>
<dbReference type="InterPro" id="IPR036047">
    <property type="entry name" value="F-box-like_dom_sf"/>
</dbReference>
<organism evidence="3 4">
    <name type="scientific">Aspergillus keveii</name>
    <dbReference type="NCBI Taxonomy" id="714993"/>
    <lineage>
        <taxon>Eukaryota</taxon>
        <taxon>Fungi</taxon>
        <taxon>Dikarya</taxon>
        <taxon>Ascomycota</taxon>
        <taxon>Pezizomycotina</taxon>
        <taxon>Eurotiomycetes</taxon>
        <taxon>Eurotiomycetidae</taxon>
        <taxon>Eurotiales</taxon>
        <taxon>Aspergillaceae</taxon>
        <taxon>Aspergillus</taxon>
        <taxon>Aspergillus subgen. Nidulantes</taxon>
    </lineage>
</organism>
<evidence type="ECO:0000313" key="4">
    <source>
        <dbReference type="Proteomes" id="UP001610563"/>
    </source>
</evidence>
<feature type="compositionally biased region" description="Acidic residues" evidence="1">
    <location>
        <begin position="129"/>
        <end position="140"/>
    </location>
</feature>
<protein>
    <recommendedName>
        <fullName evidence="2">F-box domain-containing protein</fullName>
    </recommendedName>
</protein>
<feature type="region of interest" description="Disordered" evidence="1">
    <location>
        <begin position="42"/>
        <end position="84"/>
    </location>
</feature>
<feature type="compositionally biased region" description="Acidic residues" evidence="1">
    <location>
        <begin position="165"/>
        <end position="177"/>
    </location>
</feature>
<feature type="domain" description="F-box" evidence="2">
    <location>
        <begin position="459"/>
        <end position="503"/>
    </location>
</feature>
<feature type="region of interest" description="Disordered" evidence="1">
    <location>
        <begin position="440"/>
        <end position="459"/>
    </location>
</feature>
<comment type="caution">
    <text evidence="3">The sequence shown here is derived from an EMBL/GenBank/DDBJ whole genome shotgun (WGS) entry which is preliminary data.</text>
</comment>
<sequence>MGYTKELCQICGVSFNINRVRSHDEPRSAAYNGHPGSWVRARYSYDAPGVQAHDGDDSGNSDDGDGDDDDDSSSAPPECSDETGCSMVFRAAELAAVASRYGVVPEAGWLEDDEYDDQDSSDPDHVYESADEDEPLEYDSDAGRSVDVDMEVDSPSDRTVRGQVDDDEEGEDDDEENIDHLSADADGHPAQAKSPAWRFQVHPTPPKYDTEFLPLTAALTPLKATGPSHTQDYLERVSLEYHEHIAGPGCRDTEAYLPHAISAEEMRNCHTVQCLLRKPRGWLPAADDMDFERGSEYFLTGLADRMPTSMWDMEVEPARYGVGDGLRSQSAFYIEETQEDLDRIGLPFHPTCFELFIQASRKILGHVDIDAFVQIRDQAALRLDNFPITHQDDVRDEQEQVWKHTAGREYLAANPVFISALAPIFASSIVLDDTSFSVQNSPFSSRSRSNYHSSSESANDPFLRLPPELIHMIVWQLDSLDIAALRLSSRAFTHLPISLWHHLLVKEIPSLYEAWSSDPAPYHWSTLLATDLIKEKRAREKFFRDLEEPITNIRQDMPEIAEQWIGDASKWKWPEDPDRGEMLKLSSIRLPYERTNWYQLYRDIVVNREKLKGLKNRVRIWDAVLQIVDAIQEFRGEEESA</sequence>
<gene>
    <name evidence="3" type="ORF">BJX66DRAFT_314904</name>
</gene>
<dbReference type="Proteomes" id="UP001610563">
    <property type="component" value="Unassembled WGS sequence"/>
</dbReference>
<feature type="compositionally biased region" description="Acidic residues" evidence="1">
    <location>
        <begin position="109"/>
        <end position="121"/>
    </location>
</feature>
<feature type="compositionally biased region" description="Basic and acidic residues" evidence="1">
    <location>
        <begin position="178"/>
        <end position="187"/>
    </location>
</feature>
<feature type="compositionally biased region" description="Low complexity" evidence="1">
    <location>
        <begin position="440"/>
        <end position="457"/>
    </location>
</feature>